<keyword evidence="1" id="KW-0812">Transmembrane</keyword>
<name>A0ABW5NH91_9SPHI</name>
<dbReference type="Proteomes" id="UP001597393">
    <property type="component" value="Unassembled WGS sequence"/>
</dbReference>
<feature type="transmembrane region" description="Helical" evidence="1">
    <location>
        <begin position="32"/>
        <end position="56"/>
    </location>
</feature>
<keyword evidence="1" id="KW-1133">Transmembrane helix</keyword>
<proteinExistence type="predicted"/>
<dbReference type="EMBL" id="JBHUMA010000004">
    <property type="protein sequence ID" value="MFD2598494.1"/>
    <property type="molecule type" value="Genomic_DNA"/>
</dbReference>
<gene>
    <name evidence="2" type="ORF">ACFSQ3_05965</name>
</gene>
<reference evidence="3" key="1">
    <citation type="journal article" date="2019" name="Int. J. Syst. Evol. Microbiol.">
        <title>The Global Catalogue of Microorganisms (GCM) 10K type strain sequencing project: providing services to taxonomists for standard genome sequencing and annotation.</title>
        <authorList>
            <consortium name="The Broad Institute Genomics Platform"/>
            <consortium name="The Broad Institute Genome Sequencing Center for Infectious Disease"/>
            <person name="Wu L."/>
            <person name="Ma J."/>
        </authorList>
    </citation>
    <scope>NUCLEOTIDE SEQUENCE [LARGE SCALE GENOMIC DNA]</scope>
    <source>
        <strain evidence="3">KCTC 42248</strain>
    </source>
</reference>
<evidence type="ECO:0000313" key="2">
    <source>
        <dbReference type="EMBL" id="MFD2598494.1"/>
    </source>
</evidence>
<keyword evidence="3" id="KW-1185">Reference proteome</keyword>
<evidence type="ECO:0000313" key="3">
    <source>
        <dbReference type="Proteomes" id="UP001597393"/>
    </source>
</evidence>
<comment type="caution">
    <text evidence="2">The sequence shown here is derived from an EMBL/GenBank/DDBJ whole genome shotgun (WGS) entry which is preliminary data.</text>
</comment>
<keyword evidence="1" id="KW-0472">Membrane</keyword>
<accession>A0ABW5NH91</accession>
<sequence>MNKHLLRGLTLLIIGAITTTYSLNLMQADSNFYKVIMTAGVLCFGGGVIMTMNSLFRKIDRSTLQRYRRDQQRIK</sequence>
<protein>
    <submittedName>
        <fullName evidence="2">Uncharacterized protein</fullName>
    </submittedName>
</protein>
<organism evidence="2 3">
    <name type="scientific">Sphingobacterium corticis</name>
    <dbReference type="NCBI Taxonomy" id="1812823"/>
    <lineage>
        <taxon>Bacteria</taxon>
        <taxon>Pseudomonadati</taxon>
        <taxon>Bacteroidota</taxon>
        <taxon>Sphingobacteriia</taxon>
        <taxon>Sphingobacteriales</taxon>
        <taxon>Sphingobacteriaceae</taxon>
        <taxon>Sphingobacterium</taxon>
    </lineage>
</organism>
<dbReference type="RefSeq" id="WP_380868420.1">
    <property type="nucleotide sequence ID" value="NZ_JBHUMA010000004.1"/>
</dbReference>
<evidence type="ECO:0000256" key="1">
    <source>
        <dbReference type="SAM" id="Phobius"/>
    </source>
</evidence>